<keyword evidence="2" id="KW-1185">Reference proteome</keyword>
<reference evidence="1 2" key="1">
    <citation type="journal article" date="2019" name="Commun. Biol.">
        <title>The bagworm genome reveals a unique fibroin gene that provides high tensile strength.</title>
        <authorList>
            <person name="Kono N."/>
            <person name="Nakamura H."/>
            <person name="Ohtoshi R."/>
            <person name="Tomita M."/>
            <person name="Numata K."/>
            <person name="Arakawa K."/>
        </authorList>
    </citation>
    <scope>NUCLEOTIDE SEQUENCE [LARGE SCALE GENOMIC DNA]</scope>
</reference>
<evidence type="ECO:0000313" key="1">
    <source>
        <dbReference type="EMBL" id="GBP20895.1"/>
    </source>
</evidence>
<sequence length="83" mass="10012">MIFEVMISIERDFWTPQEADWSVTGWEVMRFPWFMNTYYLRFFQDGGKIAITTNYFAKRDGRQIVFGFEVDFVPDLFLDAVYV</sequence>
<proteinExistence type="predicted"/>
<dbReference type="AlphaFoldDB" id="A0A4C1U3D7"/>
<protein>
    <submittedName>
        <fullName evidence="1">Uncharacterized protein</fullName>
    </submittedName>
</protein>
<accession>A0A4C1U3D7</accession>
<gene>
    <name evidence="1" type="ORF">EVAR_80714_1</name>
</gene>
<organism evidence="1 2">
    <name type="scientific">Eumeta variegata</name>
    <name type="common">Bagworm moth</name>
    <name type="synonym">Eumeta japonica</name>
    <dbReference type="NCBI Taxonomy" id="151549"/>
    <lineage>
        <taxon>Eukaryota</taxon>
        <taxon>Metazoa</taxon>
        <taxon>Ecdysozoa</taxon>
        <taxon>Arthropoda</taxon>
        <taxon>Hexapoda</taxon>
        <taxon>Insecta</taxon>
        <taxon>Pterygota</taxon>
        <taxon>Neoptera</taxon>
        <taxon>Endopterygota</taxon>
        <taxon>Lepidoptera</taxon>
        <taxon>Glossata</taxon>
        <taxon>Ditrysia</taxon>
        <taxon>Tineoidea</taxon>
        <taxon>Psychidae</taxon>
        <taxon>Oiketicinae</taxon>
        <taxon>Eumeta</taxon>
    </lineage>
</organism>
<name>A0A4C1U3D7_EUMVA</name>
<dbReference type="EMBL" id="BGZK01000123">
    <property type="protein sequence ID" value="GBP20895.1"/>
    <property type="molecule type" value="Genomic_DNA"/>
</dbReference>
<evidence type="ECO:0000313" key="2">
    <source>
        <dbReference type="Proteomes" id="UP000299102"/>
    </source>
</evidence>
<dbReference type="Proteomes" id="UP000299102">
    <property type="component" value="Unassembled WGS sequence"/>
</dbReference>
<comment type="caution">
    <text evidence="1">The sequence shown here is derived from an EMBL/GenBank/DDBJ whole genome shotgun (WGS) entry which is preliminary data.</text>
</comment>